<name>J0D6F9_9BIFI</name>
<dbReference type="Pfam" id="PF00561">
    <property type="entry name" value="Abhydrolase_1"/>
    <property type="match status" value="1"/>
</dbReference>
<dbReference type="InterPro" id="IPR051601">
    <property type="entry name" value="Serine_prot/Carboxylest_S33"/>
</dbReference>
<dbReference type="HOGENOM" id="CLU_024518_2_0_11"/>
<reference evidence="4 5" key="1">
    <citation type="submission" date="2012-01" db="EMBL/GenBank/DDBJ databases">
        <title>The Genome Sequence of Scardovia wiggsiae F0424.</title>
        <authorList>
            <consortium name="The Broad Institute Genome Sequencing Platform"/>
            <person name="Earl A."/>
            <person name="Ward D."/>
            <person name="Feldgarden M."/>
            <person name="Gevers D."/>
            <person name="Izard J."/>
            <person name="Ganesan A."/>
            <person name="Baranova O.V."/>
            <person name="Blanton J.M."/>
            <person name="Tanner A.C."/>
            <person name="Mathney J."/>
            <person name="Dewhirst F.E."/>
            <person name="Young S.K."/>
            <person name="Zeng Q."/>
            <person name="Gargeya S."/>
            <person name="Fitzgerald M."/>
            <person name="Haas B."/>
            <person name="Abouelleil A."/>
            <person name="Alvarado L."/>
            <person name="Arachchi H.M."/>
            <person name="Berlin A."/>
            <person name="Chapman S.B."/>
            <person name="Gearin G."/>
            <person name="Goldberg J."/>
            <person name="Griggs A."/>
            <person name="Gujja S."/>
            <person name="Hansen M."/>
            <person name="Heiman D."/>
            <person name="Howarth C."/>
            <person name="Larimer J."/>
            <person name="Lui A."/>
            <person name="MacDonald P.J.P."/>
            <person name="McCowen C."/>
            <person name="Montmayeur A."/>
            <person name="Murphy C."/>
            <person name="Neiman D."/>
            <person name="Pearson M."/>
            <person name="Priest M."/>
            <person name="Roberts A."/>
            <person name="Saif S."/>
            <person name="Shea T."/>
            <person name="Sisk P."/>
            <person name="Stolte C."/>
            <person name="Sykes S."/>
            <person name="Wortman J."/>
            <person name="Nusbaum C."/>
            <person name="Birren B."/>
        </authorList>
    </citation>
    <scope>NUCLEOTIDE SEQUENCE [LARGE SCALE GENOMIC DNA]</scope>
    <source>
        <strain evidence="4 5">F0424</strain>
    </source>
</reference>
<dbReference type="InterPro" id="IPR000073">
    <property type="entry name" value="AB_hydrolase_1"/>
</dbReference>
<dbReference type="Gene3D" id="3.40.50.1820">
    <property type="entry name" value="alpha/beta hydrolase"/>
    <property type="match status" value="1"/>
</dbReference>
<proteinExistence type="inferred from homology"/>
<dbReference type="Proteomes" id="UP000006415">
    <property type="component" value="Unassembled WGS sequence"/>
</dbReference>
<dbReference type="InterPro" id="IPR029058">
    <property type="entry name" value="AB_hydrolase_fold"/>
</dbReference>
<sequence>MTLLDSYYVPGLYVEDHSVDVPLDWGGADGITADSTGIPGGAGSGLKLFYRTVCAAGRAHDDMPLLLFLQGGPGGAGPRPYSADSVPWLAEAVKHYRVVLPDQRGTGRSSRIDSHAMQRFAGDPRAGADYLHHFLADSVIRDFEYLRRSEFGGVQWTTLGQSYGGFLTLTYLSLYPEAVQASFITGGVMHIPGDPKEVYEHTVPRMYEKTQQYYSRYPQDIKRINIIADYISSYDVRLPNGDPFTVRRLQMLGGDFGMKPGFERMHWTIDGALAGLDGSVPEGPGHAGDIQLSDGFLQEVLSLTSSYASPLYWPLQEFIYQNGDCAPAGWAASHVIGSDPRFSTDARPLAFIGEAALPEMFEEDSSLKPFRDPVNLMMSDTHWGTIYDAAQLAANEVPLRCAVYFDDMYVDSSLQLDTLSRVGNSHAWVTNRYEHDGARASADVFAHLYQEAMDHGDLDRQRQ</sequence>
<dbReference type="PRINTS" id="PR00793">
    <property type="entry name" value="PROAMNOPTASE"/>
</dbReference>
<evidence type="ECO:0000259" key="3">
    <source>
        <dbReference type="Pfam" id="PF00561"/>
    </source>
</evidence>
<dbReference type="InterPro" id="IPR002410">
    <property type="entry name" value="Peptidase_S33"/>
</dbReference>
<dbReference type="STRING" id="857290.HMPREF9156_00344"/>
<dbReference type="PANTHER" id="PTHR43248:SF2">
    <property type="entry name" value="PROLYL AMINOPEPTIDASE"/>
    <property type="match status" value="1"/>
</dbReference>
<evidence type="ECO:0000313" key="5">
    <source>
        <dbReference type="Proteomes" id="UP000006415"/>
    </source>
</evidence>
<dbReference type="OrthoDB" id="9796770at2"/>
<comment type="similarity">
    <text evidence="1">Belongs to the peptidase S33 family.</text>
</comment>
<keyword evidence="2" id="KW-0378">Hydrolase</keyword>
<evidence type="ECO:0000256" key="2">
    <source>
        <dbReference type="ARBA" id="ARBA00022801"/>
    </source>
</evidence>
<dbReference type="AlphaFoldDB" id="J0D6F9"/>
<dbReference type="PANTHER" id="PTHR43248">
    <property type="entry name" value="2-SUCCINYL-6-HYDROXY-2,4-CYCLOHEXADIENE-1-CARBOXYLATE SYNTHASE"/>
    <property type="match status" value="1"/>
</dbReference>
<accession>J0D6F9</accession>
<dbReference type="EMBL" id="AGZS01000001">
    <property type="protein sequence ID" value="EJD65580.1"/>
    <property type="molecule type" value="Genomic_DNA"/>
</dbReference>
<dbReference type="eggNOG" id="COG0596">
    <property type="taxonomic scope" value="Bacteria"/>
</dbReference>
<comment type="caution">
    <text evidence="4">The sequence shown here is derived from an EMBL/GenBank/DDBJ whole genome shotgun (WGS) entry which is preliminary data.</text>
</comment>
<gene>
    <name evidence="4" type="ORF">HMPREF9156_00344</name>
</gene>
<evidence type="ECO:0000256" key="1">
    <source>
        <dbReference type="ARBA" id="ARBA00010088"/>
    </source>
</evidence>
<organism evidence="4 5">
    <name type="scientific">Scardovia wiggsiae F0424</name>
    <dbReference type="NCBI Taxonomy" id="857290"/>
    <lineage>
        <taxon>Bacteria</taxon>
        <taxon>Bacillati</taxon>
        <taxon>Actinomycetota</taxon>
        <taxon>Actinomycetes</taxon>
        <taxon>Bifidobacteriales</taxon>
        <taxon>Bifidobacteriaceae</taxon>
        <taxon>Scardovia</taxon>
    </lineage>
</organism>
<dbReference type="SUPFAM" id="SSF53474">
    <property type="entry name" value="alpha/beta-Hydrolases"/>
    <property type="match status" value="1"/>
</dbReference>
<dbReference type="GO" id="GO:0006508">
    <property type="term" value="P:proteolysis"/>
    <property type="evidence" value="ECO:0007669"/>
    <property type="project" value="InterPro"/>
</dbReference>
<evidence type="ECO:0000313" key="4">
    <source>
        <dbReference type="EMBL" id="EJD65580.1"/>
    </source>
</evidence>
<dbReference type="RefSeq" id="WP_007147412.1">
    <property type="nucleotide sequence ID" value="NZ_AKCI01000001.1"/>
</dbReference>
<keyword evidence="5" id="KW-1185">Reference proteome</keyword>
<dbReference type="GO" id="GO:0004177">
    <property type="term" value="F:aminopeptidase activity"/>
    <property type="evidence" value="ECO:0007669"/>
    <property type="project" value="UniProtKB-EC"/>
</dbReference>
<protein>
    <recommendedName>
        <fullName evidence="3">AB hydrolase-1 domain-containing protein</fullName>
    </recommendedName>
</protein>
<feature type="domain" description="AB hydrolase-1" evidence="3">
    <location>
        <begin position="64"/>
        <end position="220"/>
    </location>
</feature>